<proteinExistence type="predicted"/>
<sequence length="275" mass="31203">MDQQEELNKLREEVSDLKQKLKDANKKKPFWDFSSGKDWITLLSLPMAVILGLYSFYDNVWLRFRGHDAETVSQVIDGLAQLQALDQSTFVKQADGDSAGAGAIDAAQKGQRERLTARAFAYWQRSPEFFQRGELDTLAHHLILQRRTKDAIQILDSLSMQANGAYDKTDLWLKKARAYGAEGDAFDLFLARSSLDRALMQAESINARGTRNSAITNITFYRVFMELQNEQDCKYITPYITPLAELNASGTDAQSSIDEQIAQLVDIHNHRCRDE</sequence>
<keyword evidence="1" id="KW-0472">Membrane</keyword>
<organism evidence="2 3">
    <name type="scientific">Halioxenophilus aromaticivorans</name>
    <dbReference type="NCBI Taxonomy" id="1306992"/>
    <lineage>
        <taxon>Bacteria</taxon>
        <taxon>Pseudomonadati</taxon>
        <taxon>Pseudomonadota</taxon>
        <taxon>Gammaproteobacteria</taxon>
        <taxon>Alteromonadales</taxon>
        <taxon>Alteromonadaceae</taxon>
        <taxon>Halioxenophilus</taxon>
    </lineage>
</organism>
<protein>
    <recommendedName>
        <fullName evidence="4">Tetratricopeptide repeat-like domain-containing protein</fullName>
    </recommendedName>
</protein>
<keyword evidence="1" id="KW-1133">Transmembrane helix</keyword>
<keyword evidence="3" id="KW-1185">Reference proteome</keyword>
<keyword evidence="1" id="KW-0812">Transmembrane</keyword>
<evidence type="ECO:0000313" key="2">
    <source>
        <dbReference type="EMBL" id="GAA4940629.1"/>
    </source>
</evidence>
<dbReference type="Proteomes" id="UP001409585">
    <property type="component" value="Unassembled WGS sequence"/>
</dbReference>
<evidence type="ECO:0008006" key="4">
    <source>
        <dbReference type="Google" id="ProtNLM"/>
    </source>
</evidence>
<name>A0AAV3U1L1_9ALTE</name>
<dbReference type="EMBL" id="BAABLX010000011">
    <property type="protein sequence ID" value="GAA4940629.1"/>
    <property type="molecule type" value="Genomic_DNA"/>
</dbReference>
<evidence type="ECO:0000256" key="1">
    <source>
        <dbReference type="SAM" id="Phobius"/>
    </source>
</evidence>
<reference evidence="3" key="1">
    <citation type="journal article" date="2019" name="Int. J. Syst. Evol. Microbiol.">
        <title>The Global Catalogue of Microorganisms (GCM) 10K type strain sequencing project: providing services to taxonomists for standard genome sequencing and annotation.</title>
        <authorList>
            <consortium name="The Broad Institute Genomics Platform"/>
            <consortium name="The Broad Institute Genome Sequencing Center for Infectious Disease"/>
            <person name="Wu L."/>
            <person name="Ma J."/>
        </authorList>
    </citation>
    <scope>NUCLEOTIDE SEQUENCE [LARGE SCALE GENOMIC DNA]</scope>
    <source>
        <strain evidence="3">JCM 19134</strain>
    </source>
</reference>
<gene>
    <name evidence="2" type="ORF">GCM10025791_18720</name>
</gene>
<feature type="transmembrane region" description="Helical" evidence="1">
    <location>
        <begin position="39"/>
        <end position="57"/>
    </location>
</feature>
<comment type="caution">
    <text evidence="2">The sequence shown here is derived from an EMBL/GenBank/DDBJ whole genome shotgun (WGS) entry which is preliminary data.</text>
</comment>
<accession>A0AAV3U1L1</accession>
<evidence type="ECO:0000313" key="3">
    <source>
        <dbReference type="Proteomes" id="UP001409585"/>
    </source>
</evidence>
<dbReference type="RefSeq" id="WP_345420645.1">
    <property type="nucleotide sequence ID" value="NZ_AP031496.1"/>
</dbReference>
<dbReference type="AlphaFoldDB" id="A0AAV3U1L1"/>